<dbReference type="EMBL" id="JARAKH010000033">
    <property type="protein sequence ID" value="KAK8385282.1"/>
    <property type="molecule type" value="Genomic_DNA"/>
</dbReference>
<dbReference type="PANTHER" id="PTHR22963:SF39">
    <property type="entry name" value="DUMPY"/>
    <property type="match status" value="1"/>
</dbReference>
<dbReference type="Pfam" id="PF21164">
    <property type="entry name" value="Dumpy_DPY"/>
    <property type="match status" value="1"/>
</dbReference>
<protein>
    <recommendedName>
        <fullName evidence="2">EGF-like domain-containing protein</fullName>
    </recommendedName>
</protein>
<dbReference type="SUPFAM" id="SSF90148">
    <property type="entry name" value="DPY module"/>
    <property type="match status" value="1"/>
</dbReference>
<sequence length="472" mass="52106">MGNTINGCRPQCERDDECPDEYRCQGRKCVRVCVTGACAHNAECRARNHRAICECPANHRGNAEVSCFPEAHVESRAPPAPPLNPCYDDPCGVNADCRNDNGRPVCSCPYGYEGDPLTRCTQGECTEHQDCPHYQVCTQLRCVDPCTSGMCGFNAECRVKDHQPVCSCPHGYVGDALRECRRFDPRELCNPSPCGENTNCKVRNDRPVCSCISNYIGNPLTGCRPECVGDSECPHNMACRNNICVNPCRDACGESAYCDVRNRRAVCRCPDKFLGDPHSRCYTECTEHNHCPSNEACQDYRCIDPCINTCGDGANCKTTNHQPVCSCPRSHTGDPFVRCRPFGPDDYCNPNPCGLNAECSPGTDRSGDTRAVCTCPQYYVGNPLIQCQLGECKTNDDCNVNTACYNYMCRTPCYTLDGDSVCGEKADCNVKNHMPVCSCPSGYTGNPLEYCYIPDYDDRKRTSSAFVLGRSY</sequence>
<keyword evidence="4" id="KW-1185">Reference proteome</keyword>
<feature type="domain" description="EGF-like" evidence="2">
    <location>
        <begin position="143"/>
        <end position="181"/>
    </location>
</feature>
<comment type="caution">
    <text evidence="1">Lacks conserved residue(s) required for the propagation of feature annotation.</text>
</comment>
<proteinExistence type="predicted"/>
<dbReference type="PROSITE" id="PS50026">
    <property type="entry name" value="EGF_3"/>
    <property type="match status" value="3"/>
</dbReference>
<name>A0AAW0TFC3_SCYPA</name>
<dbReference type="Proteomes" id="UP001487740">
    <property type="component" value="Unassembled WGS sequence"/>
</dbReference>
<accession>A0AAW0TFC3</accession>
<dbReference type="InterPro" id="IPR000742">
    <property type="entry name" value="EGF"/>
</dbReference>
<evidence type="ECO:0000259" key="2">
    <source>
        <dbReference type="PROSITE" id="PS50026"/>
    </source>
</evidence>
<evidence type="ECO:0000256" key="1">
    <source>
        <dbReference type="PROSITE-ProRule" id="PRU00076"/>
    </source>
</evidence>
<dbReference type="PANTHER" id="PTHR22963">
    <property type="entry name" value="ENDOGLIN-RELATED"/>
    <property type="match status" value="1"/>
</dbReference>
<dbReference type="AlphaFoldDB" id="A0AAW0TFC3"/>
<comment type="caution">
    <text evidence="3">The sequence shown here is derived from an EMBL/GenBank/DDBJ whole genome shotgun (WGS) entry which is preliminary data.</text>
</comment>
<evidence type="ECO:0000313" key="4">
    <source>
        <dbReference type="Proteomes" id="UP001487740"/>
    </source>
</evidence>
<reference evidence="3 4" key="1">
    <citation type="submission" date="2023-03" db="EMBL/GenBank/DDBJ databases">
        <title>High-quality genome of Scylla paramamosain provides insights in environmental adaptation.</title>
        <authorList>
            <person name="Zhang L."/>
        </authorList>
    </citation>
    <scope>NUCLEOTIDE SEQUENCE [LARGE SCALE GENOMIC DNA]</scope>
    <source>
        <strain evidence="3">LZ_2023a</strain>
        <tissue evidence="3">Muscle</tissue>
    </source>
</reference>
<dbReference type="InterPro" id="IPR048407">
    <property type="entry name" value="Dumpy_DPY"/>
</dbReference>
<keyword evidence="1" id="KW-0245">EGF-like domain</keyword>
<dbReference type="PROSITE" id="PS01186">
    <property type="entry name" value="EGF_2"/>
    <property type="match status" value="2"/>
</dbReference>
<feature type="domain" description="EGF-like" evidence="2">
    <location>
        <begin position="82"/>
        <end position="121"/>
    </location>
</feature>
<gene>
    <name evidence="3" type="ORF">O3P69_012250</name>
</gene>
<dbReference type="SMART" id="SM00181">
    <property type="entry name" value="EGF"/>
    <property type="match status" value="8"/>
</dbReference>
<feature type="domain" description="EGF-like" evidence="2">
    <location>
        <begin position="344"/>
        <end position="388"/>
    </location>
</feature>
<organism evidence="3 4">
    <name type="scientific">Scylla paramamosain</name>
    <name type="common">Mud crab</name>
    <dbReference type="NCBI Taxonomy" id="85552"/>
    <lineage>
        <taxon>Eukaryota</taxon>
        <taxon>Metazoa</taxon>
        <taxon>Ecdysozoa</taxon>
        <taxon>Arthropoda</taxon>
        <taxon>Crustacea</taxon>
        <taxon>Multicrustacea</taxon>
        <taxon>Malacostraca</taxon>
        <taxon>Eumalacostraca</taxon>
        <taxon>Eucarida</taxon>
        <taxon>Decapoda</taxon>
        <taxon>Pleocyemata</taxon>
        <taxon>Brachyura</taxon>
        <taxon>Eubrachyura</taxon>
        <taxon>Portunoidea</taxon>
        <taxon>Portunidae</taxon>
        <taxon>Portuninae</taxon>
        <taxon>Scylla</taxon>
    </lineage>
</organism>
<evidence type="ECO:0000313" key="3">
    <source>
        <dbReference type="EMBL" id="KAK8385282.1"/>
    </source>
</evidence>